<evidence type="ECO:0000256" key="2">
    <source>
        <dbReference type="SAM" id="Phobius"/>
    </source>
</evidence>
<feature type="transmembrane region" description="Helical" evidence="2">
    <location>
        <begin position="424"/>
        <end position="444"/>
    </location>
</feature>
<reference evidence="3 4" key="1">
    <citation type="journal article" date="2018" name="Nat. Ecol. Evol.">
        <title>Genomic signatures of mitonuclear coevolution across populations of Tigriopus californicus.</title>
        <authorList>
            <person name="Barreto F.S."/>
            <person name="Watson E.T."/>
            <person name="Lima T.G."/>
            <person name="Willett C.S."/>
            <person name="Edmands S."/>
            <person name="Li W."/>
            <person name="Burton R.S."/>
        </authorList>
    </citation>
    <scope>NUCLEOTIDE SEQUENCE [LARGE SCALE GENOMIC DNA]</scope>
    <source>
        <strain evidence="3 4">San Diego</strain>
    </source>
</reference>
<organism evidence="3 4">
    <name type="scientific">Tigriopus californicus</name>
    <name type="common">Marine copepod</name>
    <dbReference type="NCBI Taxonomy" id="6832"/>
    <lineage>
        <taxon>Eukaryota</taxon>
        <taxon>Metazoa</taxon>
        <taxon>Ecdysozoa</taxon>
        <taxon>Arthropoda</taxon>
        <taxon>Crustacea</taxon>
        <taxon>Multicrustacea</taxon>
        <taxon>Hexanauplia</taxon>
        <taxon>Copepoda</taxon>
        <taxon>Harpacticoida</taxon>
        <taxon>Harpacticidae</taxon>
        <taxon>Tigriopus</taxon>
    </lineage>
</organism>
<dbReference type="PANTHER" id="PTHR35555">
    <property type="entry name" value="ENDONUCLEASE-REVERSE TRANSCRIPTASE"/>
    <property type="match status" value="1"/>
</dbReference>
<dbReference type="EMBL" id="VCGU01000008">
    <property type="protein sequence ID" value="TRY71523.1"/>
    <property type="molecule type" value="Genomic_DNA"/>
</dbReference>
<feature type="transmembrane region" description="Helical" evidence="2">
    <location>
        <begin position="450"/>
        <end position="471"/>
    </location>
</feature>
<proteinExistence type="predicted"/>
<dbReference type="OMA" id="FPRAICT"/>
<sequence>MDSDIAYTTQDAPPMATRPSTRPVRGLSLVDELEHEPGSLNYVKGQTRQSKKIPPWLWVAIAKSLGIKISPNDKPILSSVIHILTLGSAAGLVFFNGFYEGYDISSIHSPTDLLDGTVSMIMVSLYCGVGVYAHRLAYRLFVHPKFLEKMRLHSKTIMKLNVAIILFLVVASFVLVQNASTVNLAYGFDPTFVPGLENQTDISNVNPCQVIQIPIPICRSFYFFQMLFSFFFLIWNVVVGVCLISVARTHTIDIRRFLVELNYDAHLQDKQFRRNFYAPESYESKDTLKQYIWADNDGIANALNPPPTNDPVGGVSTESQPIPPRADELDQLSATNVNSGTDALQDDLTNSNEFTRQNVRLQLSGETIHQSGIRFRSGFRRMSEERQGEENTMVPHIMPEQEIMHKYWKLATSTRLTSTAFQRWMCCITSTILFWSGIRVVSWLKTSPDFYDIASFILPLLLLPLLASAYAEVNYEGIKVIQSILPTPERLHMFQYLYGMHIQMTAYGHRISYGTMGTVLAGVMAAFASKILLEEMNDVFR</sequence>
<protein>
    <submittedName>
        <fullName evidence="3">Uncharacterized protein</fullName>
    </submittedName>
</protein>
<dbReference type="OrthoDB" id="10022583at2759"/>
<dbReference type="Proteomes" id="UP000318571">
    <property type="component" value="Chromosome 7"/>
</dbReference>
<keyword evidence="4" id="KW-1185">Reference proteome</keyword>
<feature type="transmembrane region" description="Helical" evidence="2">
    <location>
        <begin position="222"/>
        <end position="247"/>
    </location>
</feature>
<feature type="transmembrane region" description="Helical" evidence="2">
    <location>
        <begin position="118"/>
        <end position="137"/>
    </location>
</feature>
<evidence type="ECO:0000313" key="3">
    <source>
        <dbReference type="EMBL" id="TRY71523.1"/>
    </source>
</evidence>
<dbReference type="AlphaFoldDB" id="A0A553P1F6"/>
<gene>
    <name evidence="3" type="ORF">TCAL_11947</name>
</gene>
<feature type="region of interest" description="Disordered" evidence="1">
    <location>
        <begin position="1"/>
        <end position="22"/>
    </location>
</feature>
<dbReference type="PANTHER" id="PTHR35555:SF3">
    <property type="entry name" value="ENDONUCLEASE-REVERSE TRANSCRIPTASE"/>
    <property type="match status" value="1"/>
</dbReference>
<feature type="transmembrane region" description="Helical" evidence="2">
    <location>
        <begin position="76"/>
        <end position="98"/>
    </location>
</feature>
<evidence type="ECO:0000256" key="1">
    <source>
        <dbReference type="SAM" id="MobiDB-lite"/>
    </source>
</evidence>
<accession>A0A553P1F6</accession>
<evidence type="ECO:0000313" key="4">
    <source>
        <dbReference type="Proteomes" id="UP000318571"/>
    </source>
</evidence>
<keyword evidence="2" id="KW-1133">Transmembrane helix</keyword>
<feature type="transmembrane region" description="Helical" evidence="2">
    <location>
        <begin position="157"/>
        <end position="176"/>
    </location>
</feature>
<feature type="transmembrane region" description="Helical" evidence="2">
    <location>
        <begin position="511"/>
        <end position="533"/>
    </location>
</feature>
<feature type="region of interest" description="Disordered" evidence="1">
    <location>
        <begin position="300"/>
        <end position="320"/>
    </location>
</feature>
<keyword evidence="2" id="KW-0812">Transmembrane</keyword>
<comment type="caution">
    <text evidence="3">The sequence shown here is derived from an EMBL/GenBank/DDBJ whole genome shotgun (WGS) entry which is preliminary data.</text>
</comment>
<name>A0A553P1F6_TIGCA</name>
<feature type="compositionally biased region" description="Polar residues" evidence="1">
    <location>
        <begin position="1"/>
        <end position="11"/>
    </location>
</feature>
<keyword evidence="2" id="KW-0472">Membrane</keyword>